<evidence type="ECO:0000313" key="2">
    <source>
        <dbReference type="EMBL" id="PCG66037.1"/>
    </source>
</evidence>
<keyword evidence="1" id="KW-0732">Signal</keyword>
<dbReference type="AlphaFoldDB" id="A0A2A4J1K0"/>
<name>A0A2A4J1K0_HELVI</name>
<feature type="chain" id="PRO_5013354217" evidence="1">
    <location>
        <begin position="17"/>
        <end position="206"/>
    </location>
</feature>
<dbReference type="STRING" id="7102.A0A2A4J1K0"/>
<sequence length="206" mass="22911">MKVLLLLSVYLAVATSYPVVKTWSLSALSEAIETKAEPGMMPYLEDALNQIMYALFTGNNEIFTHAVLPSPTGKATWTFEELQTALRDPNTKSDYRPALMQAISMIQEKQQAGEDVDSIEVAIPAMDISSWTPLDLNEALKSPGTKPELKPYVEKARKELQEALEKGESKDTIYMVTPVGLIVPKKDYIVSRKASKYPIKKTKKGL</sequence>
<dbReference type="EMBL" id="NWSH01003621">
    <property type="protein sequence ID" value="PCG66037.1"/>
    <property type="molecule type" value="Genomic_DNA"/>
</dbReference>
<evidence type="ECO:0000256" key="1">
    <source>
        <dbReference type="SAM" id="SignalP"/>
    </source>
</evidence>
<gene>
    <name evidence="2" type="ORF">B5V51_8302</name>
</gene>
<proteinExistence type="predicted"/>
<comment type="caution">
    <text evidence="2">The sequence shown here is derived from an EMBL/GenBank/DDBJ whole genome shotgun (WGS) entry which is preliminary data.</text>
</comment>
<organism evidence="2">
    <name type="scientific">Heliothis virescens</name>
    <name type="common">Tobacco budworm moth</name>
    <dbReference type="NCBI Taxonomy" id="7102"/>
    <lineage>
        <taxon>Eukaryota</taxon>
        <taxon>Metazoa</taxon>
        <taxon>Ecdysozoa</taxon>
        <taxon>Arthropoda</taxon>
        <taxon>Hexapoda</taxon>
        <taxon>Insecta</taxon>
        <taxon>Pterygota</taxon>
        <taxon>Neoptera</taxon>
        <taxon>Endopterygota</taxon>
        <taxon>Lepidoptera</taxon>
        <taxon>Glossata</taxon>
        <taxon>Ditrysia</taxon>
        <taxon>Noctuoidea</taxon>
        <taxon>Noctuidae</taxon>
        <taxon>Heliothinae</taxon>
        <taxon>Heliothis</taxon>
    </lineage>
</organism>
<reference evidence="2" key="1">
    <citation type="submission" date="2017-09" db="EMBL/GenBank/DDBJ databases">
        <title>Contemporary evolution of a Lepidopteran species, Heliothis virescens, in response to modern agricultural practices.</title>
        <authorList>
            <person name="Fritz M.L."/>
            <person name="Deyonke A.M."/>
            <person name="Papanicolaou A."/>
            <person name="Micinski S."/>
            <person name="Westbrook J."/>
            <person name="Gould F."/>
        </authorList>
    </citation>
    <scope>NUCLEOTIDE SEQUENCE [LARGE SCALE GENOMIC DNA]</scope>
    <source>
        <strain evidence="2">HvINT-</strain>
        <tissue evidence="2">Whole body</tissue>
    </source>
</reference>
<feature type="signal peptide" evidence="1">
    <location>
        <begin position="1"/>
        <end position="16"/>
    </location>
</feature>
<accession>A0A2A4J1K0</accession>
<protein>
    <submittedName>
        <fullName evidence="2">Uncharacterized protein</fullName>
    </submittedName>
</protein>